<dbReference type="PANTHER" id="PTHR35765">
    <property type="entry name" value="OS05G0569200 PROTEIN"/>
    <property type="match status" value="1"/>
</dbReference>
<reference evidence="2" key="1">
    <citation type="journal article" date="2021" name="Science">
        <title>Hunting the eagle killer: A cyanobacterial neurotoxin causes vacuolar myelinopathy.</title>
        <authorList>
            <person name="Breinlinger S."/>
            <person name="Phillips T.J."/>
            <person name="Haram B.N."/>
            <person name="Mares J."/>
            <person name="Martinez Yerena J.A."/>
            <person name="Hrouzek P."/>
            <person name="Sobotka R."/>
            <person name="Henderson W.M."/>
            <person name="Schmieder P."/>
            <person name="Williams S.M."/>
            <person name="Lauderdale J.D."/>
            <person name="Wilde H.D."/>
            <person name="Gerrin W."/>
            <person name="Kust A."/>
            <person name="Washington J.W."/>
            <person name="Wagner C."/>
            <person name="Geier B."/>
            <person name="Liebeke M."/>
            <person name="Enke H."/>
            <person name="Niedermeyer T.H.J."/>
            <person name="Wilde S.B."/>
        </authorList>
    </citation>
    <scope>NUCLEOTIDE SEQUENCE [LARGE SCALE GENOMIC DNA]</scope>
    <source>
        <strain evidence="2">Thurmond2011</strain>
    </source>
</reference>
<dbReference type="AlphaFoldDB" id="A0AAP5M773"/>
<evidence type="ECO:0000313" key="1">
    <source>
        <dbReference type="EMBL" id="MDR9893417.1"/>
    </source>
</evidence>
<dbReference type="EMBL" id="JAALHA020000001">
    <property type="protein sequence ID" value="MDR9893417.1"/>
    <property type="molecule type" value="Genomic_DNA"/>
</dbReference>
<keyword evidence="2" id="KW-1185">Reference proteome</keyword>
<dbReference type="RefSeq" id="WP_208343542.1">
    <property type="nucleotide sequence ID" value="NZ_CAWQFN010000326.1"/>
</dbReference>
<organism evidence="1 2">
    <name type="scientific">Aetokthonos hydrillicola Thurmond2011</name>
    <dbReference type="NCBI Taxonomy" id="2712845"/>
    <lineage>
        <taxon>Bacteria</taxon>
        <taxon>Bacillati</taxon>
        <taxon>Cyanobacteriota</taxon>
        <taxon>Cyanophyceae</taxon>
        <taxon>Nostocales</taxon>
        <taxon>Hapalosiphonaceae</taxon>
        <taxon>Aetokthonos</taxon>
    </lineage>
</organism>
<dbReference type="PANTHER" id="PTHR35765:SF2">
    <property type="entry name" value="OS05G0569200 PROTEIN"/>
    <property type="match status" value="1"/>
</dbReference>
<evidence type="ECO:0000313" key="2">
    <source>
        <dbReference type="Proteomes" id="UP000667802"/>
    </source>
</evidence>
<accession>A0AAP5M773</accession>
<dbReference type="Proteomes" id="UP000667802">
    <property type="component" value="Unassembled WGS sequence"/>
</dbReference>
<proteinExistence type="predicted"/>
<name>A0AAP5M773_9CYAN</name>
<sequence length="90" mass="10564">MSILPSDTPLYSHPLPQIEKWLRDQGCQQDEKQLHCWHVQRPTWQAELCLDVELIIVRYLQAGENGQDIQRSFKYALSRQDIERAIFSGP</sequence>
<protein>
    <submittedName>
        <fullName evidence="1">DUF3143 domain-containing protein</fullName>
    </submittedName>
</protein>
<gene>
    <name evidence="1" type="ORF">G7B40_002285</name>
</gene>
<dbReference type="InterPro" id="IPR021489">
    <property type="entry name" value="DUF3143"/>
</dbReference>
<comment type="caution">
    <text evidence="1">The sequence shown here is derived from an EMBL/GenBank/DDBJ whole genome shotgun (WGS) entry which is preliminary data.</text>
</comment>
<dbReference type="Pfam" id="PF11341">
    <property type="entry name" value="DUF3143"/>
    <property type="match status" value="1"/>
</dbReference>